<dbReference type="GO" id="GO:0030313">
    <property type="term" value="C:cell envelope"/>
    <property type="evidence" value="ECO:0007669"/>
    <property type="project" value="UniProtKB-SubCell"/>
</dbReference>
<dbReference type="Proteomes" id="UP000294881">
    <property type="component" value="Unassembled WGS sequence"/>
</dbReference>
<dbReference type="InterPro" id="IPR025997">
    <property type="entry name" value="SBP_2_dom"/>
</dbReference>
<dbReference type="GO" id="GO:0030246">
    <property type="term" value="F:carbohydrate binding"/>
    <property type="evidence" value="ECO:0007669"/>
    <property type="project" value="UniProtKB-ARBA"/>
</dbReference>
<comment type="caution">
    <text evidence="6">The sequence shown here is derived from an EMBL/GenBank/DDBJ whole genome shotgun (WGS) entry which is preliminary data.</text>
</comment>
<evidence type="ECO:0000256" key="3">
    <source>
        <dbReference type="ARBA" id="ARBA00022729"/>
    </source>
</evidence>
<dbReference type="RefSeq" id="WP_132007102.1">
    <property type="nucleotide sequence ID" value="NZ_JBHUNN010000001.1"/>
</dbReference>
<gene>
    <name evidence="6" type="ORF">EV666_10873</name>
</gene>
<reference evidence="6 7" key="1">
    <citation type="submission" date="2019-03" db="EMBL/GenBank/DDBJ databases">
        <title>Genomic Encyclopedia of Type Strains, Phase IV (KMG-IV): sequencing the most valuable type-strain genomes for metagenomic binning, comparative biology and taxonomic classification.</title>
        <authorList>
            <person name="Goeker M."/>
        </authorList>
    </citation>
    <scope>NUCLEOTIDE SEQUENCE [LARGE SCALE GENOMIC DNA]</scope>
    <source>
        <strain evidence="6 7">DSM 22958</strain>
    </source>
</reference>
<protein>
    <submittedName>
        <fullName evidence="6">Ribose transport system substrate-binding protein</fullName>
    </submittedName>
</protein>
<dbReference type="InterPro" id="IPR028082">
    <property type="entry name" value="Peripla_BP_I"/>
</dbReference>
<dbReference type="PANTHER" id="PTHR46847:SF1">
    <property type="entry name" value="D-ALLOSE-BINDING PERIPLASMIC PROTEIN-RELATED"/>
    <property type="match status" value="1"/>
</dbReference>
<feature type="chain" id="PRO_5020746044" evidence="4">
    <location>
        <begin position="43"/>
        <end position="357"/>
    </location>
</feature>
<dbReference type="CDD" id="cd01536">
    <property type="entry name" value="PBP1_ABC_sugar_binding-like"/>
    <property type="match status" value="1"/>
</dbReference>
<dbReference type="Gene3D" id="3.40.50.2300">
    <property type="match status" value="2"/>
</dbReference>
<feature type="domain" description="Periplasmic binding protein" evidence="5">
    <location>
        <begin position="68"/>
        <end position="323"/>
    </location>
</feature>
<comment type="similarity">
    <text evidence="2">Belongs to the bacterial solute-binding protein 2 family.</text>
</comment>
<keyword evidence="3 4" id="KW-0732">Signal</keyword>
<evidence type="ECO:0000256" key="4">
    <source>
        <dbReference type="SAM" id="SignalP"/>
    </source>
</evidence>
<dbReference type="SUPFAM" id="SSF53822">
    <property type="entry name" value="Periplasmic binding protein-like I"/>
    <property type="match status" value="1"/>
</dbReference>
<dbReference type="PANTHER" id="PTHR46847">
    <property type="entry name" value="D-ALLOSE-BINDING PERIPLASMIC PROTEIN-RELATED"/>
    <property type="match status" value="1"/>
</dbReference>
<dbReference type="Pfam" id="PF13407">
    <property type="entry name" value="Peripla_BP_4"/>
    <property type="match status" value="1"/>
</dbReference>
<feature type="signal peptide" evidence="4">
    <location>
        <begin position="1"/>
        <end position="42"/>
    </location>
</feature>
<proteinExistence type="inferred from homology"/>
<evidence type="ECO:0000313" key="6">
    <source>
        <dbReference type="EMBL" id="TCO12750.1"/>
    </source>
</evidence>
<accession>A0A4V2RXA6</accession>
<evidence type="ECO:0000259" key="5">
    <source>
        <dbReference type="Pfam" id="PF13407"/>
    </source>
</evidence>
<dbReference type="AlphaFoldDB" id="A0A4V2RXA6"/>
<comment type="subcellular location">
    <subcellularLocation>
        <location evidence="1">Cell envelope</location>
    </subcellularLocation>
</comment>
<evidence type="ECO:0000256" key="1">
    <source>
        <dbReference type="ARBA" id="ARBA00004196"/>
    </source>
</evidence>
<evidence type="ECO:0000256" key="2">
    <source>
        <dbReference type="ARBA" id="ARBA00007639"/>
    </source>
</evidence>
<dbReference type="OrthoDB" id="7716943at2"/>
<keyword evidence="7" id="KW-1185">Reference proteome</keyword>
<evidence type="ECO:0000313" key="7">
    <source>
        <dbReference type="Proteomes" id="UP000294881"/>
    </source>
</evidence>
<dbReference type="EMBL" id="SLWL01000008">
    <property type="protein sequence ID" value="TCO12750.1"/>
    <property type="molecule type" value="Genomic_DNA"/>
</dbReference>
<sequence>MRVSRAFSSGVAHASGAFRRAVAGSVLGGCFALAALSDPATAADAPKPSKNALELQARAEKALKGKTIGWVPVTLGIPLSDEWTATMKQEAEKLGMKLVVRDPGWNATAQLQAVSALIGEKVDVLVVQNPNVQLLARELKRANEAGIYVVQVNMASNYDGDAYVGGDFIRIGQLLGEDVVKACGKGSGTSGKVQIIQGELTATASLDQLAGLMEALNKDDTIKVVSNQAANWDATKALDITSSVIQQHPDLCASVGFWGVMQRGASQALKTAGKLDQVKSYASGEGGPADCDMLQQGLLYKYLNYNARLQGHDIIQTISFLLQNGDKPGTKHIANFSQLVMLDKETGKGDACYSARK</sequence>
<name>A0A4V2RXA6_9HYPH</name>
<organism evidence="6 7">
    <name type="scientific">Camelimonas lactis</name>
    <dbReference type="NCBI Taxonomy" id="659006"/>
    <lineage>
        <taxon>Bacteria</taxon>
        <taxon>Pseudomonadati</taxon>
        <taxon>Pseudomonadota</taxon>
        <taxon>Alphaproteobacteria</taxon>
        <taxon>Hyphomicrobiales</taxon>
        <taxon>Chelatococcaceae</taxon>
        <taxon>Camelimonas</taxon>
    </lineage>
</organism>